<dbReference type="Proteomes" id="UP000015104">
    <property type="component" value="Unassembled WGS sequence"/>
</dbReference>
<keyword evidence="3" id="KW-1185">Reference proteome</keyword>
<feature type="chain" id="PRO_5004591613" evidence="1">
    <location>
        <begin position="19"/>
        <end position="217"/>
    </location>
</feature>
<name>T1KHN2_TETUR</name>
<evidence type="ECO:0000256" key="1">
    <source>
        <dbReference type="SAM" id="SignalP"/>
    </source>
</evidence>
<dbReference type="HOGENOM" id="CLU_111735_0_0_1"/>
<organism evidence="2 3">
    <name type="scientific">Tetranychus urticae</name>
    <name type="common">Two-spotted spider mite</name>
    <dbReference type="NCBI Taxonomy" id="32264"/>
    <lineage>
        <taxon>Eukaryota</taxon>
        <taxon>Metazoa</taxon>
        <taxon>Ecdysozoa</taxon>
        <taxon>Arthropoda</taxon>
        <taxon>Chelicerata</taxon>
        <taxon>Arachnida</taxon>
        <taxon>Acari</taxon>
        <taxon>Acariformes</taxon>
        <taxon>Trombidiformes</taxon>
        <taxon>Prostigmata</taxon>
        <taxon>Eleutherengona</taxon>
        <taxon>Raphignathae</taxon>
        <taxon>Tetranychoidea</taxon>
        <taxon>Tetranychidae</taxon>
        <taxon>Tetranychus</taxon>
    </lineage>
</organism>
<evidence type="ECO:0000313" key="2">
    <source>
        <dbReference type="EnsemblMetazoa" id="tetur11g05010.1"/>
    </source>
</evidence>
<feature type="signal peptide" evidence="1">
    <location>
        <begin position="1"/>
        <end position="18"/>
    </location>
</feature>
<dbReference type="KEGG" id="tut:107363962"/>
<dbReference type="AlphaFoldDB" id="T1KHN2"/>
<proteinExistence type="predicted"/>
<reference evidence="2" key="2">
    <citation type="submission" date="2015-06" db="UniProtKB">
        <authorList>
            <consortium name="EnsemblMetazoa"/>
        </authorList>
    </citation>
    <scope>IDENTIFICATION</scope>
</reference>
<sequence length="217" mass="24410">MKFLIVLSAIFCLSAITAAPTKEPTPLAKAAAEYNRKQINEWEQKIPGWDPKASLRSNLLALLSKPFDNNMVPAWNPDISAKENAEKYFALIDVEGLARNKSVVENLGLIVRKYFDKLPIPSLYPKNELEKEIVEKMTALITKAHSDYNITSETLDQAFNTWLNSLADVKVSDPKEFIATTLDAIFAKIPFPGFSGDKTLDDIVFELIELMFEKIDL</sequence>
<gene>
    <name evidence="2" type="primary">107363962</name>
</gene>
<evidence type="ECO:0000313" key="3">
    <source>
        <dbReference type="Proteomes" id="UP000015104"/>
    </source>
</evidence>
<dbReference type="EMBL" id="CAEY01000076">
    <property type="status" value="NOT_ANNOTATED_CDS"/>
    <property type="molecule type" value="Genomic_DNA"/>
</dbReference>
<keyword evidence="1" id="KW-0732">Signal</keyword>
<protein>
    <submittedName>
        <fullName evidence="2">Uncharacterized protein</fullName>
    </submittedName>
</protein>
<accession>T1KHN2</accession>
<dbReference type="EnsemblMetazoa" id="tetur11g05010.1">
    <property type="protein sequence ID" value="tetur11g05010.1"/>
    <property type="gene ID" value="tetur11g05010"/>
</dbReference>
<reference evidence="3" key="1">
    <citation type="submission" date="2011-08" db="EMBL/GenBank/DDBJ databases">
        <authorList>
            <person name="Rombauts S."/>
        </authorList>
    </citation>
    <scope>NUCLEOTIDE SEQUENCE</scope>
    <source>
        <strain evidence="3">London</strain>
    </source>
</reference>